<protein>
    <submittedName>
        <fullName evidence="6">TetR/AcrR family transcriptional regulator C-terminal ligand-binding domain-containing protein</fullName>
    </submittedName>
</protein>
<dbReference type="InterPro" id="IPR001647">
    <property type="entry name" value="HTH_TetR"/>
</dbReference>
<evidence type="ECO:0000256" key="4">
    <source>
        <dbReference type="PROSITE-ProRule" id="PRU00335"/>
    </source>
</evidence>
<sequence>MSTVSKARPGGRSARIQEAVHDAVRSLQASSSRDAITVPLIAARAGVTPSTIYRRWGDLAALLSDVAADRFRTPESPAETGSLRGDLLAWAAQFIEEMGSTPGRGYIIDVVAGDSTGANTGACVNYARSALKEIFGRAPDAGLRDLEDALDRLVAPMMYRIIFDSDRIPSGYSTTLVERYLAAHPT</sequence>
<dbReference type="InterPro" id="IPR011075">
    <property type="entry name" value="TetR_C"/>
</dbReference>
<evidence type="ECO:0000256" key="3">
    <source>
        <dbReference type="ARBA" id="ARBA00023163"/>
    </source>
</evidence>
<dbReference type="AlphaFoldDB" id="A0A941HXI4"/>
<feature type="domain" description="HTH tetR-type" evidence="5">
    <location>
        <begin position="14"/>
        <end position="74"/>
    </location>
</feature>
<keyword evidence="7" id="KW-1185">Reference proteome</keyword>
<evidence type="ECO:0000256" key="2">
    <source>
        <dbReference type="ARBA" id="ARBA00023125"/>
    </source>
</evidence>
<dbReference type="Proteomes" id="UP000677016">
    <property type="component" value="Unassembled WGS sequence"/>
</dbReference>
<feature type="DNA-binding region" description="H-T-H motif" evidence="4">
    <location>
        <begin position="37"/>
        <end position="56"/>
    </location>
</feature>
<name>A0A941HXI4_9MICO</name>
<dbReference type="SUPFAM" id="SSF48498">
    <property type="entry name" value="Tetracyclin repressor-like, C-terminal domain"/>
    <property type="match status" value="1"/>
</dbReference>
<proteinExistence type="predicted"/>
<gene>
    <name evidence="6" type="ORF">KC207_01040</name>
</gene>
<keyword evidence="3" id="KW-0804">Transcription</keyword>
<dbReference type="SUPFAM" id="SSF46689">
    <property type="entry name" value="Homeodomain-like"/>
    <property type="match status" value="1"/>
</dbReference>
<evidence type="ECO:0000313" key="6">
    <source>
        <dbReference type="EMBL" id="MBR7741878.1"/>
    </source>
</evidence>
<comment type="caution">
    <text evidence="6">The sequence shown here is derived from an EMBL/GenBank/DDBJ whole genome shotgun (WGS) entry which is preliminary data.</text>
</comment>
<dbReference type="Gene3D" id="1.10.10.60">
    <property type="entry name" value="Homeodomain-like"/>
    <property type="match status" value="1"/>
</dbReference>
<dbReference type="PANTHER" id="PTHR30055">
    <property type="entry name" value="HTH-TYPE TRANSCRIPTIONAL REGULATOR RUTR"/>
    <property type="match status" value="1"/>
</dbReference>
<organism evidence="6 7">
    <name type="scientific">Phycicoccus avicenniae</name>
    <dbReference type="NCBI Taxonomy" id="2828860"/>
    <lineage>
        <taxon>Bacteria</taxon>
        <taxon>Bacillati</taxon>
        <taxon>Actinomycetota</taxon>
        <taxon>Actinomycetes</taxon>
        <taxon>Micrococcales</taxon>
        <taxon>Intrasporangiaceae</taxon>
        <taxon>Phycicoccus</taxon>
    </lineage>
</organism>
<dbReference type="GO" id="GO:0000976">
    <property type="term" value="F:transcription cis-regulatory region binding"/>
    <property type="evidence" value="ECO:0007669"/>
    <property type="project" value="TreeGrafter"/>
</dbReference>
<dbReference type="EMBL" id="JAGSNF010000001">
    <property type="protein sequence ID" value="MBR7741878.1"/>
    <property type="molecule type" value="Genomic_DNA"/>
</dbReference>
<dbReference type="InterPro" id="IPR009057">
    <property type="entry name" value="Homeodomain-like_sf"/>
</dbReference>
<evidence type="ECO:0000313" key="7">
    <source>
        <dbReference type="Proteomes" id="UP000677016"/>
    </source>
</evidence>
<evidence type="ECO:0000256" key="1">
    <source>
        <dbReference type="ARBA" id="ARBA00023015"/>
    </source>
</evidence>
<dbReference type="Pfam" id="PF00440">
    <property type="entry name" value="TetR_N"/>
    <property type="match status" value="1"/>
</dbReference>
<keyword evidence="2 4" id="KW-0238">DNA-binding</keyword>
<reference evidence="6" key="1">
    <citation type="submission" date="2021-04" db="EMBL/GenBank/DDBJ databases">
        <title>Phycicoccus avicenniae sp. nov., a novel endophytic actinomycetes isolated from branch of Avicennia mariana.</title>
        <authorList>
            <person name="Tuo L."/>
        </authorList>
    </citation>
    <scope>NUCLEOTIDE SEQUENCE</scope>
    <source>
        <strain evidence="6">BSK3Z-2</strain>
    </source>
</reference>
<dbReference type="InterPro" id="IPR050109">
    <property type="entry name" value="HTH-type_TetR-like_transc_reg"/>
</dbReference>
<dbReference type="GO" id="GO:0003700">
    <property type="term" value="F:DNA-binding transcription factor activity"/>
    <property type="evidence" value="ECO:0007669"/>
    <property type="project" value="TreeGrafter"/>
</dbReference>
<dbReference type="PANTHER" id="PTHR30055:SF148">
    <property type="entry name" value="TETR-FAMILY TRANSCRIPTIONAL REGULATOR"/>
    <property type="match status" value="1"/>
</dbReference>
<dbReference type="Gene3D" id="1.10.357.10">
    <property type="entry name" value="Tetracycline Repressor, domain 2"/>
    <property type="match status" value="1"/>
</dbReference>
<dbReference type="InterPro" id="IPR036271">
    <property type="entry name" value="Tet_transcr_reg_TetR-rel_C_sf"/>
</dbReference>
<accession>A0A941HXI4</accession>
<dbReference type="Pfam" id="PF16859">
    <property type="entry name" value="TetR_C_11"/>
    <property type="match status" value="1"/>
</dbReference>
<dbReference type="PROSITE" id="PS50977">
    <property type="entry name" value="HTH_TETR_2"/>
    <property type="match status" value="1"/>
</dbReference>
<keyword evidence="1" id="KW-0805">Transcription regulation</keyword>
<evidence type="ECO:0000259" key="5">
    <source>
        <dbReference type="PROSITE" id="PS50977"/>
    </source>
</evidence>
<dbReference type="RefSeq" id="WP_211601037.1">
    <property type="nucleotide sequence ID" value="NZ_JAGSNF010000001.1"/>
</dbReference>